<keyword evidence="16" id="KW-1185">Reference proteome</keyword>
<dbReference type="PRINTS" id="PR00727">
    <property type="entry name" value="LEADERPTASE"/>
</dbReference>
<reference evidence="15 16" key="1">
    <citation type="journal article" date="2016" name="Mol. Biol. Evol.">
        <title>Comparative Genomics of Early-Diverging Mushroom-Forming Fungi Provides Insights into the Origins of Lignocellulose Decay Capabilities.</title>
        <authorList>
            <person name="Nagy L.G."/>
            <person name="Riley R."/>
            <person name="Tritt A."/>
            <person name="Adam C."/>
            <person name="Daum C."/>
            <person name="Floudas D."/>
            <person name="Sun H."/>
            <person name="Yadav J.S."/>
            <person name="Pangilinan J."/>
            <person name="Larsson K.H."/>
            <person name="Matsuura K."/>
            <person name="Barry K."/>
            <person name="Labutti K."/>
            <person name="Kuo R."/>
            <person name="Ohm R.A."/>
            <person name="Bhattacharya S.S."/>
            <person name="Shirouzu T."/>
            <person name="Yoshinaga Y."/>
            <person name="Martin F.M."/>
            <person name="Grigoriev I.V."/>
            <person name="Hibbett D.S."/>
        </authorList>
    </citation>
    <scope>NUCLEOTIDE SEQUENCE [LARGE SCALE GENOMIC DNA]</scope>
    <source>
        <strain evidence="15 16">93-53</strain>
    </source>
</reference>
<dbReference type="OrthoDB" id="308440at2759"/>
<keyword evidence="8 13" id="KW-1133">Transmembrane helix</keyword>
<evidence type="ECO:0000259" key="14">
    <source>
        <dbReference type="Pfam" id="PF10502"/>
    </source>
</evidence>
<sequence length="230" mass="26580">MRSVWKTGLRQSWRKFAAEHRNVRRTLSALIWLPSAIIFTQYFYTVKSVRGRSMQPTLNPDWSQWRDIVVFDRFAIRIKHQFDRGDVVALLSPSDSKLIVKRIVALEGDTIKTLPPYPDAEVRVPKGHVWVEGDEPFHSEDSNTFGPVPLALIDSKLSFVVWPLDRYGPLRKPSAPDPKAPRTPAWRLEKSASDHEQWRCSRVTIHRTEDRRSQPPQHARPPSKVSNESD</sequence>
<comment type="similarity">
    <text evidence="2">Belongs to the peptidase S26 family. IMP2 subfamily.</text>
</comment>
<dbReference type="GO" id="GO:0042720">
    <property type="term" value="C:mitochondrial inner membrane peptidase complex"/>
    <property type="evidence" value="ECO:0007669"/>
    <property type="project" value="InterPro"/>
</dbReference>
<dbReference type="PANTHER" id="PTHR46041:SF2">
    <property type="entry name" value="MITOCHONDRIAL INNER MEMBRANE PROTEASE SUBUNIT 2"/>
    <property type="match status" value="1"/>
</dbReference>
<dbReference type="InterPro" id="IPR037730">
    <property type="entry name" value="IMP2"/>
</dbReference>
<dbReference type="InParanoid" id="A0A165IAL8"/>
<name>A0A165IAL8_9APHY</name>
<dbReference type="InterPro" id="IPR019533">
    <property type="entry name" value="Peptidase_S26"/>
</dbReference>
<dbReference type="Proteomes" id="UP000076871">
    <property type="component" value="Unassembled WGS sequence"/>
</dbReference>
<evidence type="ECO:0000256" key="7">
    <source>
        <dbReference type="ARBA" id="ARBA00022801"/>
    </source>
</evidence>
<feature type="region of interest" description="Disordered" evidence="12">
    <location>
        <begin position="170"/>
        <end position="230"/>
    </location>
</feature>
<evidence type="ECO:0000256" key="10">
    <source>
        <dbReference type="ARBA" id="ARBA00023136"/>
    </source>
</evidence>
<evidence type="ECO:0000256" key="4">
    <source>
        <dbReference type="ARBA" id="ARBA00022670"/>
    </source>
</evidence>
<keyword evidence="5 13" id="KW-0812">Transmembrane</keyword>
<feature type="domain" description="Peptidase S26" evidence="14">
    <location>
        <begin position="121"/>
        <end position="162"/>
    </location>
</feature>
<dbReference type="FunCoup" id="A0A165IAL8">
    <property type="interactions" value="334"/>
</dbReference>
<dbReference type="GO" id="GO:0006627">
    <property type="term" value="P:protein processing involved in protein targeting to mitochondrion"/>
    <property type="evidence" value="ECO:0007669"/>
    <property type="project" value="InterPro"/>
</dbReference>
<feature type="compositionally biased region" description="Basic and acidic residues" evidence="12">
    <location>
        <begin position="187"/>
        <end position="199"/>
    </location>
</feature>
<organism evidence="15 16">
    <name type="scientific">Laetiporus sulphureus 93-53</name>
    <dbReference type="NCBI Taxonomy" id="1314785"/>
    <lineage>
        <taxon>Eukaryota</taxon>
        <taxon>Fungi</taxon>
        <taxon>Dikarya</taxon>
        <taxon>Basidiomycota</taxon>
        <taxon>Agaricomycotina</taxon>
        <taxon>Agaricomycetes</taxon>
        <taxon>Polyporales</taxon>
        <taxon>Laetiporus</taxon>
    </lineage>
</organism>
<evidence type="ECO:0000256" key="13">
    <source>
        <dbReference type="SAM" id="Phobius"/>
    </source>
</evidence>
<dbReference type="GO" id="GO:0004252">
    <property type="term" value="F:serine-type endopeptidase activity"/>
    <property type="evidence" value="ECO:0007669"/>
    <property type="project" value="InterPro"/>
</dbReference>
<dbReference type="RefSeq" id="XP_040770321.1">
    <property type="nucleotide sequence ID" value="XM_040913764.1"/>
</dbReference>
<evidence type="ECO:0000256" key="5">
    <source>
        <dbReference type="ARBA" id="ARBA00022692"/>
    </source>
</evidence>
<evidence type="ECO:0000256" key="3">
    <source>
        <dbReference type="ARBA" id="ARBA00013650"/>
    </source>
</evidence>
<evidence type="ECO:0000313" key="16">
    <source>
        <dbReference type="Proteomes" id="UP000076871"/>
    </source>
</evidence>
<dbReference type="STRING" id="1314785.A0A165IAL8"/>
<dbReference type="Gene3D" id="2.10.109.10">
    <property type="entry name" value="Umud Fragment, subunit A"/>
    <property type="match status" value="1"/>
</dbReference>
<keyword evidence="10 13" id="KW-0472">Membrane</keyword>
<evidence type="ECO:0000256" key="12">
    <source>
        <dbReference type="SAM" id="MobiDB-lite"/>
    </source>
</evidence>
<dbReference type="FunFam" id="2.10.109.10:FF:000005">
    <property type="entry name" value="Mitochondrial inner membrane protease subunit"/>
    <property type="match status" value="1"/>
</dbReference>
<feature type="active site" evidence="11">
    <location>
        <position position="101"/>
    </location>
</feature>
<dbReference type="CDD" id="cd06530">
    <property type="entry name" value="S26_SPase_I"/>
    <property type="match status" value="1"/>
</dbReference>
<dbReference type="Pfam" id="PF10502">
    <property type="entry name" value="Peptidase_S26"/>
    <property type="match status" value="2"/>
</dbReference>
<dbReference type="SUPFAM" id="SSF51306">
    <property type="entry name" value="LexA/Signal peptidase"/>
    <property type="match status" value="1"/>
</dbReference>
<evidence type="ECO:0000256" key="6">
    <source>
        <dbReference type="ARBA" id="ARBA00022792"/>
    </source>
</evidence>
<dbReference type="GO" id="GO:0006465">
    <property type="term" value="P:signal peptide processing"/>
    <property type="evidence" value="ECO:0007669"/>
    <property type="project" value="InterPro"/>
</dbReference>
<keyword evidence="6" id="KW-0999">Mitochondrion inner membrane</keyword>
<evidence type="ECO:0000256" key="9">
    <source>
        <dbReference type="ARBA" id="ARBA00023128"/>
    </source>
</evidence>
<keyword evidence="9" id="KW-0496">Mitochondrion</keyword>
<dbReference type="AlphaFoldDB" id="A0A165IAL8"/>
<evidence type="ECO:0000256" key="1">
    <source>
        <dbReference type="ARBA" id="ARBA00004434"/>
    </source>
</evidence>
<proteinExistence type="inferred from homology"/>
<gene>
    <name evidence="15" type="ORF">LAESUDRAFT_766706</name>
</gene>
<dbReference type="EMBL" id="KV427605">
    <property type="protein sequence ID" value="KZT12811.1"/>
    <property type="molecule type" value="Genomic_DNA"/>
</dbReference>
<keyword evidence="4" id="KW-0645">Protease</keyword>
<protein>
    <recommendedName>
        <fullName evidence="3">Mitochondrial inner membrane protease subunit 2</fullName>
    </recommendedName>
</protein>
<dbReference type="InterPro" id="IPR000223">
    <property type="entry name" value="Pept_S26A_signal_pept_1"/>
</dbReference>
<dbReference type="InterPro" id="IPR036286">
    <property type="entry name" value="LexA/Signal_pep-like_sf"/>
</dbReference>
<accession>A0A165IAL8</accession>
<comment type="subcellular location">
    <subcellularLocation>
        <location evidence="1">Mitochondrion inner membrane</location>
        <topology evidence="1">Single-pass membrane protein</topology>
    </subcellularLocation>
</comment>
<dbReference type="PANTHER" id="PTHR46041">
    <property type="entry name" value="MITOCHONDRIAL INNER MEMBRANE PROTEASE SUBUNIT 2"/>
    <property type="match status" value="1"/>
</dbReference>
<evidence type="ECO:0000256" key="8">
    <source>
        <dbReference type="ARBA" id="ARBA00022989"/>
    </source>
</evidence>
<keyword evidence="7" id="KW-0378">Hydrolase</keyword>
<dbReference type="GeneID" id="63830792"/>
<evidence type="ECO:0000313" key="15">
    <source>
        <dbReference type="EMBL" id="KZT12811.1"/>
    </source>
</evidence>
<evidence type="ECO:0000256" key="11">
    <source>
        <dbReference type="PIRSR" id="PIRSR600223-1"/>
    </source>
</evidence>
<evidence type="ECO:0000256" key="2">
    <source>
        <dbReference type="ARBA" id="ARBA00007066"/>
    </source>
</evidence>
<feature type="active site" evidence="11">
    <location>
        <position position="53"/>
    </location>
</feature>
<feature type="domain" description="Peptidase S26" evidence="14">
    <location>
        <begin position="28"/>
        <end position="112"/>
    </location>
</feature>
<feature type="transmembrane region" description="Helical" evidence="13">
    <location>
        <begin position="26"/>
        <end position="44"/>
    </location>
</feature>